<gene>
    <name evidence="1" type="ORF">D9758_013366</name>
</gene>
<dbReference type="Proteomes" id="UP000559256">
    <property type="component" value="Unassembled WGS sequence"/>
</dbReference>
<keyword evidence="2" id="KW-1185">Reference proteome</keyword>
<proteinExistence type="predicted"/>
<dbReference type="EMBL" id="JAACJM010000155">
    <property type="protein sequence ID" value="KAF5342807.1"/>
    <property type="molecule type" value="Genomic_DNA"/>
</dbReference>
<accession>A0A8H5FNA5</accession>
<evidence type="ECO:0008006" key="3">
    <source>
        <dbReference type="Google" id="ProtNLM"/>
    </source>
</evidence>
<evidence type="ECO:0000313" key="2">
    <source>
        <dbReference type="Proteomes" id="UP000559256"/>
    </source>
</evidence>
<dbReference type="OrthoDB" id="2623028at2759"/>
<dbReference type="AlphaFoldDB" id="A0A8H5FNA5"/>
<comment type="caution">
    <text evidence="1">The sequence shown here is derived from an EMBL/GenBank/DDBJ whole genome shotgun (WGS) entry which is preliminary data.</text>
</comment>
<sequence>MDLKDPTVKEYLKEASTSTSHVEAYKHLIRPCPSSPSTSFLEMERAFQAIALLRYELCSPPTATREQFRIVGDWDKHWSDISRWCLYLMDNAVLNRAGSTPQWIELQERVMYAIPGIYSSVVASSGDLPNRFTPDIFPSVFKLWLYGLESFHPSVHFSAASVDGFMGGYLTEEHLPRMKEMISQTPDVIKIIVCYLSSRLLESRIPYGHISGCLSMLATMGKYRTVTDGTPFINVMEEYEVTKWIAFAFKRVLKSSRRKKGIDLVSPATCIDHALVFLCDSFRHYGPPAACTAIRQGLTMVFFYVCHFLKQEGPPEPSTFSKTRQAIADNYTTLLHLLIPMTVHREVLKPFLHSLNTYGAGKNGLENTDPLKAVTDLPKLREPLKLGWAWRCLLGTASGYKSSMSHYKRQMAQTRLCSNPDCPFKNQPDTANEPTGAHIANSATKYTIVDVVKYSMFFYIPDLDRVFLHSITIGRLRTEMSIVQEKKEKLLDLDRRFPKGRIPVFVVILDQTQHDINVTTFPPTNSSSLHVKFLETYLNPNVRCNKASSSSSHSSCDLPAHFLSQDILESISSMSSSSLADSAGSGEETLTIVHAVFPGPVDAVVNTYYGGLLKPLVSALDTPIHDMDQNTSTIAELRAEQVDQISDNVSRLSYRLASLDTSADADSSSPSPLPRRLQWVVDRSKELFNELEPNQLVIVLPTIRQLMERVNKKNGLDFRVFEKFAQLLSRLVAVKERRNKLPVVRYLPCISDLPPSELNGPAPPEWLAMFVHSDVPSVCIEDHNACCNICLEDFEEPALAAEFQVDGSEDGTQATRPKPLRQLICGHEDCLPMFQNNDYDDYDFDETFECPVCRAEIWTVSQFSLLSAEIPRDTALNSTSSDQLQTYDDYYNTLPPWEKIHGTLLNWAISLPISRLDSALNSTIRGHPVNEDAVCVWGNQTYKRYVYSRMTDSPEGLVDCGIIGSLMARFLSTLISRGDHAEASRLLRESHDSLQAAPRLLAVLAKHGHADDCHWVVHRFSLPDGALTTYHFHAELHACHDCRPASWWPIIRLAWPDAAICPNPACQR</sequence>
<evidence type="ECO:0000313" key="1">
    <source>
        <dbReference type="EMBL" id="KAF5342807.1"/>
    </source>
</evidence>
<organism evidence="1 2">
    <name type="scientific">Tetrapyrgos nigripes</name>
    <dbReference type="NCBI Taxonomy" id="182062"/>
    <lineage>
        <taxon>Eukaryota</taxon>
        <taxon>Fungi</taxon>
        <taxon>Dikarya</taxon>
        <taxon>Basidiomycota</taxon>
        <taxon>Agaricomycotina</taxon>
        <taxon>Agaricomycetes</taxon>
        <taxon>Agaricomycetidae</taxon>
        <taxon>Agaricales</taxon>
        <taxon>Marasmiineae</taxon>
        <taxon>Marasmiaceae</taxon>
        <taxon>Tetrapyrgos</taxon>
    </lineage>
</organism>
<protein>
    <recommendedName>
        <fullName evidence="3">RING-type domain-containing protein</fullName>
    </recommendedName>
</protein>
<dbReference type="SUPFAM" id="SSF57850">
    <property type="entry name" value="RING/U-box"/>
    <property type="match status" value="1"/>
</dbReference>
<reference evidence="1 2" key="1">
    <citation type="journal article" date="2020" name="ISME J.">
        <title>Uncovering the hidden diversity of litter-decomposition mechanisms in mushroom-forming fungi.</title>
        <authorList>
            <person name="Floudas D."/>
            <person name="Bentzer J."/>
            <person name="Ahren D."/>
            <person name="Johansson T."/>
            <person name="Persson P."/>
            <person name="Tunlid A."/>
        </authorList>
    </citation>
    <scope>NUCLEOTIDE SEQUENCE [LARGE SCALE GENOMIC DNA]</scope>
    <source>
        <strain evidence="1 2">CBS 291.85</strain>
    </source>
</reference>
<name>A0A8H5FNA5_9AGAR</name>